<keyword evidence="1 3" id="KW-0853">WD repeat</keyword>
<dbReference type="PROSITE" id="PS50181">
    <property type="entry name" value="FBOX"/>
    <property type="match status" value="1"/>
</dbReference>
<feature type="domain" description="F-box" evidence="5">
    <location>
        <begin position="434"/>
        <end position="480"/>
    </location>
</feature>
<dbReference type="PANTHER" id="PTHR19849:SF1">
    <property type="entry name" value="F-BOX_WD REPEAT-CONTAINING PROTEIN 7"/>
    <property type="match status" value="1"/>
</dbReference>
<feature type="compositionally biased region" description="Basic and acidic residues" evidence="4">
    <location>
        <begin position="354"/>
        <end position="369"/>
    </location>
</feature>
<feature type="region of interest" description="Disordered" evidence="4">
    <location>
        <begin position="340"/>
        <end position="376"/>
    </location>
</feature>
<evidence type="ECO:0000256" key="3">
    <source>
        <dbReference type="PROSITE-ProRule" id="PRU00221"/>
    </source>
</evidence>
<feature type="compositionally biased region" description="Acidic residues" evidence="4">
    <location>
        <begin position="14"/>
        <end position="24"/>
    </location>
</feature>
<dbReference type="Pfam" id="PF00400">
    <property type="entry name" value="WD40"/>
    <property type="match status" value="7"/>
</dbReference>
<dbReference type="SMART" id="SM00256">
    <property type="entry name" value="FBOX"/>
    <property type="match status" value="1"/>
</dbReference>
<feature type="repeat" description="WD" evidence="3">
    <location>
        <begin position="786"/>
        <end position="825"/>
    </location>
</feature>
<dbReference type="PROSITE" id="PS00678">
    <property type="entry name" value="WD_REPEATS_1"/>
    <property type="match status" value="5"/>
</dbReference>
<dbReference type="GO" id="GO:0043130">
    <property type="term" value="F:ubiquitin binding"/>
    <property type="evidence" value="ECO:0000318"/>
    <property type="project" value="GO_Central"/>
</dbReference>
<dbReference type="Gene3D" id="1.20.1280.50">
    <property type="match status" value="1"/>
</dbReference>
<dbReference type="GO" id="GO:0005634">
    <property type="term" value="C:nucleus"/>
    <property type="evidence" value="ECO:0000318"/>
    <property type="project" value="GO_Central"/>
</dbReference>
<proteinExistence type="predicted"/>
<feature type="repeat" description="WD" evidence="3">
    <location>
        <begin position="622"/>
        <end position="663"/>
    </location>
</feature>
<dbReference type="InterPro" id="IPR015943">
    <property type="entry name" value="WD40/YVTN_repeat-like_dom_sf"/>
</dbReference>
<evidence type="ECO:0000259" key="5">
    <source>
        <dbReference type="PROSITE" id="PS50181"/>
    </source>
</evidence>
<accession>A0A8R1V314</accession>
<dbReference type="Pfam" id="PF12937">
    <property type="entry name" value="F-box-like"/>
    <property type="match status" value="1"/>
</dbReference>
<dbReference type="SUPFAM" id="SSF50978">
    <property type="entry name" value="WD40 repeat-like"/>
    <property type="match status" value="1"/>
</dbReference>
<evidence type="ECO:0000256" key="2">
    <source>
        <dbReference type="ARBA" id="ARBA00022737"/>
    </source>
</evidence>
<feature type="region of interest" description="Disordered" evidence="4">
    <location>
        <begin position="103"/>
        <end position="131"/>
    </location>
</feature>
<dbReference type="GO" id="GO:0010992">
    <property type="term" value="P:ubiquitin recycling"/>
    <property type="evidence" value="ECO:0000318"/>
    <property type="project" value="GO_Central"/>
</dbReference>
<dbReference type="AlphaFoldDB" id="A0A8R1V314"/>
<dbReference type="CDD" id="cd00200">
    <property type="entry name" value="WD40"/>
    <property type="match status" value="1"/>
</dbReference>
<dbReference type="InterPro" id="IPR001810">
    <property type="entry name" value="F-box_dom"/>
</dbReference>
<dbReference type="Gene3D" id="2.130.10.10">
    <property type="entry name" value="YVTN repeat-like/Quinoprotein amine dehydrogenase"/>
    <property type="match status" value="1"/>
</dbReference>
<feature type="region of interest" description="Disordered" evidence="4">
    <location>
        <begin position="232"/>
        <end position="261"/>
    </location>
</feature>
<evidence type="ECO:0000256" key="1">
    <source>
        <dbReference type="ARBA" id="ARBA00022574"/>
    </source>
</evidence>
<dbReference type="InterPro" id="IPR001680">
    <property type="entry name" value="WD40_rpt"/>
</dbReference>
<feature type="region of interest" description="Disordered" evidence="4">
    <location>
        <begin position="1"/>
        <end position="90"/>
    </location>
</feature>
<dbReference type="GO" id="GO:0043161">
    <property type="term" value="P:proteasome-mediated ubiquitin-dependent protein catabolic process"/>
    <property type="evidence" value="ECO:0000318"/>
    <property type="project" value="GO_Central"/>
</dbReference>
<dbReference type="PROSITE" id="PS50082">
    <property type="entry name" value="WD_REPEATS_2"/>
    <property type="match status" value="7"/>
</dbReference>
<protein>
    <recommendedName>
        <fullName evidence="5">F-box domain-containing protein</fullName>
    </recommendedName>
</protein>
<dbReference type="PROSITE" id="PS50294">
    <property type="entry name" value="WD_REPEATS_REGION"/>
    <property type="match status" value="5"/>
</dbReference>
<evidence type="ECO:0000313" key="7">
    <source>
        <dbReference type="Proteomes" id="UP000005239"/>
    </source>
</evidence>
<dbReference type="InterPro" id="IPR036322">
    <property type="entry name" value="WD40_repeat_dom_sf"/>
</dbReference>
<dbReference type="InterPro" id="IPR036047">
    <property type="entry name" value="F-box-like_dom_sf"/>
</dbReference>
<feature type="repeat" description="WD" evidence="3">
    <location>
        <begin position="830"/>
        <end position="870"/>
    </location>
</feature>
<dbReference type="SUPFAM" id="SSF81383">
    <property type="entry name" value="F-box domain"/>
    <property type="match status" value="1"/>
</dbReference>
<keyword evidence="7" id="KW-1185">Reference proteome</keyword>
<feature type="compositionally biased region" description="Low complexity" evidence="4">
    <location>
        <begin position="66"/>
        <end position="79"/>
    </location>
</feature>
<dbReference type="EnsemblMetazoa" id="PPA47244.1">
    <property type="protein sequence ID" value="PPA47244.1"/>
    <property type="gene ID" value="WBGene00305135"/>
</dbReference>
<dbReference type="SMART" id="SM00320">
    <property type="entry name" value="WD40"/>
    <property type="match status" value="7"/>
</dbReference>
<feature type="compositionally biased region" description="Basic and acidic residues" evidence="4">
    <location>
        <begin position="180"/>
        <end position="193"/>
    </location>
</feature>
<feature type="repeat" description="WD" evidence="3">
    <location>
        <begin position="664"/>
        <end position="703"/>
    </location>
</feature>
<feature type="region of interest" description="Disordered" evidence="4">
    <location>
        <begin position="161"/>
        <end position="216"/>
    </location>
</feature>
<feature type="repeat" description="WD" evidence="3">
    <location>
        <begin position="744"/>
        <end position="785"/>
    </location>
</feature>
<dbReference type="GO" id="GO:0005737">
    <property type="term" value="C:cytoplasm"/>
    <property type="evidence" value="ECO:0000318"/>
    <property type="project" value="GO_Central"/>
</dbReference>
<dbReference type="InterPro" id="IPR019775">
    <property type="entry name" value="WD40_repeat_CS"/>
</dbReference>
<gene>
    <name evidence="6" type="primary">WBGene00305135</name>
</gene>
<keyword evidence="2" id="KW-0677">Repeat</keyword>
<sequence>MDDDAVPMDHAYSYDDDGGLEDDSSSQGAMMTTDKTELELKPGRARQQSLFDPARSLNLGDLVLGTSSTTPTDSTTAYDADTEPSPLYETSPAHELQAHLTDHNYSAGDGPAISNKRKSSPEDAAQKKSRLDFAELPSCSRASSALAPVARHGIYDPSSLLEQQQQAEEEMEGRGGMGDGEERLPSPFHDRPSTSRAAVPPRPPRRREQVGGGGGAMLEKFQAGDLAEALPPAVMNGRRGGDKSHHLATPAGRPPLHHHHQHAAPIRFLPKGEADELMMALEGGASNRPNYDDNALVMDDRMDYYLNVVMAKRGPFAREPNRGKRQWMPDMGASVKMEIDEEAPSSSGLNELRPTVEDEAARERRHAEHQQQLAAQQQEELVVGEVNDQERQWIEMFQKMSMTSQRNVLGHLVEGAEPLVVRFLQRVIEPHFQRDFISCLPAEISLKILEKLPPNSLCSIQRVCSRWASLGDDDNLWKKKCTSEYLEWLPAPTKRENGLWAQQPGHVAARSVLVPGMMSEEDFIRHRAERAGDVYGSIWMKSPHKALFLRLQRIYSNWKRRRIAGTCIFKGHDDHVITCLQLTPEMIVTGSDDNTLKVWTINEPTIEHGINDERTSHLKHILVGHSGGVWTSQVSSDGKYIVSGSTDRTVRVWSSETGKQLHCLGGHTSTVRCMALHGTTLVSGSRDTTLRVWDIESGQCLQHLIGHVAAVRCVQFNGVKVASGAYDFTVKIWNAATGECVHTLQGHTNRVYSLLMDTERDVVVSGSLDTTIRVWNMTSGLCIANLVGHTSLTSGMQLRGDILVSCNADSYIRVWNIRDNQCIHRLGGNHNGHQSAITSLQFLDNGLVATSSDDGTVKLWDVTRGCFVRDLVKLSSGGSGGCIWRLKASDTLLVCAVGSRNGTEETKLILLDFDASFP</sequence>
<dbReference type="Proteomes" id="UP000005239">
    <property type="component" value="Unassembled WGS sequence"/>
</dbReference>
<feature type="repeat" description="WD" evidence="3">
    <location>
        <begin position="704"/>
        <end position="743"/>
    </location>
</feature>
<name>A0A8R1V314_PRIPA</name>
<reference evidence="7" key="1">
    <citation type="journal article" date="2008" name="Nat. Genet.">
        <title>The Pristionchus pacificus genome provides a unique perspective on nematode lifestyle and parasitism.</title>
        <authorList>
            <person name="Dieterich C."/>
            <person name="Clifton S.W."/>
            <person name="Schuster L.N."/>
            <person name="Chinwalla A."/>
            <person name="Delehaunty K."/>
            <person name="Dinkelacker I."/>
            <person name="Fulton L."/>
            <person name="Fulton R."/>
            <person name="Godfrey J."/>
            <person name="Minx P."/>
            <person name="Mitreva M."/>
            <person name="Roeseler W."/>
            <person name="Tian H."/>
            <person name="Witte H."/>
            <person name="Yang S.P."/>
            <person name="Wilson R.K."/>
            <person name="Sommer R.J."/>
        </authorList>
    </citation>
    <scope>NUCLEOTIDE SEQUENCE [LARGE SCALE GENOMIC DNA]</scope>
    <source>
        <strain evidence="7">PS312</strain>
    </source>
</reference>
<organism evidence="6 7">
    <name type="scientific">Pristionchus pacificus</name>
    <name type="common">Parasitic nematode worm</name>
    <dbReference type="NCBI Taxonomy" id="54126"/>
    <lineage>
        <taxon>Eukaryota</taxon>
        <taxon>Metazoa</taxon>
        <taxon>Ecdysozoa</taxon>
        <taxon>Nematoda</taxon>
        <taxon>Chromadorea</taxon>
        <taxon>Rhabditida</taxon>
        <taxon>Rhabditina</taxon>
        <taxon>Diplogasteromorpha</taxon>
        <taxon>Diplogasteroidea</taxon>
        <taxon>Neodiplogasteridae</taxon>
        <taxon>Pristionchus</taxon>
    </lineage>
</organism>
<dbReference type="InterPro" id="IPR020472">
    <property type="entry name" value="WD40_PAC1"/>
</dbReference>
<evidence type="ECO:0000256" key="4">
    <source>
        <dbReference type="SAM" id="MobiDB-lite"/>
    </source>
</evidence>
<dbReference type="PANTHER" id="PTHR19849">
    <property type="entry name" value="PHOSPHOLIPASE A-2-ACTIVATING PROTEIN"/>
    <property type="match status" value="1"/>
</dbReference>
<reference evidence="6" key="2">
    <citation type="submission" date="2022-06" db="UniProtKB">
        <authorList>
            <consortium name="EnsemblMetazoa"/>
        </authorList>
    </citation>
    <scope>IDENTIFICATION</scope>
    <source>
        <strain evidence="6">PS312</strain>
    </source>
</reference>
<feature type="repeat" description="WD" evidence="3">
    <location>
        <begin position="577"/>
        <end position="602"/>
    </location>
</feature>
<evidence type="ECO:0000313" key="6">
    <source>
        <dbReference type="EnsemblMetazoa" id="PPA47244.1"/>
    </source>
</evidence>
<feature type="compositionally biased region" description="Basic and acidic residues" evidence="4">
    <location>
        <begin position="119"/>
        <end position="131"/>
    </location>
</feature>
<dbReference type="PRINTS" id="PR00320">
    <property type="entry name" value="GPROTEINBRPT"/>
</dbReference>